<evidence type="ECO:0000313" key="1">
    <source>
        <dbReference type="EMBL" id="KAJ0038058.1"/>
    </source>
</evidence>
<name>A0ACC0YKT1_9ROSI</name>
<evidence type="ECO:0000313" key="2">
    <source>
        <dbReference type="Proteomes" id="UP001163603"/>
    </source>
</evidence>
<protein>
    <submittedName>
        <fullName evidence="1">Uncharacterized protein</fullName>
    </submittedName>
</protein>
<accession>A0ACC0YKT1</accession>
<sequence>MDQNLSPLTSCCIFTTFFFLARTASGTVQHNNEACVPKSCGDGLNINYPFYIQGKQESSCGHPGFQLSCNGQGNPLLNINSTDYIIHQIFYTNQSFLLSNRIFRTLNSSCINRLPRIQNLSFPDEYFELVPLQKETVLIYNCEYSTLPDKVNFFKVNSSCDGENSSLLAVYKNDANLGNALDKCNDVVVAPVDINEEDNLMGIQERLKRGFLLKWTVPNVTAEDLPKSDSNVTAGDLPEPGSSNGKGLIKKVAVGGSILPKFIALFGSSVSEDSYGSRGTISTTTFYSWKEEFGSKNVSSLNQDCQDQNSA</sequence>
<reference evidence="2" key="1">
    <citation type="journal article" date="2023" name="G3 (Bethesda)">
        <title>Genome assembly and association tests identify interacting loci associated with vigor, precocity, and sex in interspecific pistachio rootstocks.</title>
        <authorList>
            <person name="Palmer W."/>
            <person name="Jacygrad E."/>
            <person name="Sagayaradj S."/>
            <person name="Cavanaugh K."/>
            <person name="Han R."/>
            <person name="Bertier L."/>
            <person name="Beede B."/>
            <person name="Kafkas S."/>
            <person name="Golino D."/>
            <person name="Preece J."/>
            <person name="Michelmore R."/>
        </authorList>
    </citation>
    <scope>NUCLEOTIDE SEQUENCE [LARGE SCALE GENOMIC DNA]</scope>
</reference>
<keyword evidence="2" id="KW-1185">Reference proteome</keyword>
<dbReference type="EMBL" id="CM047741">
    <property type="protein sequence ID" value="KAJ0038058.1"/>
    <property type="molecule type" value="Genomic_DNA"/>
</dbReference>
<dbReference type="Proteomes" id="UP001163603">
    <property type="component" value="Chromosome 6"/>
</dbReference>
<gene>
    <name evidence="1" type="ORF">Pint_22020</name>
</gene>
<organism evidence="1 2">
    <name type="scientific">Pistacia integerrima</name>
    <dbReference type="NCBI Taxonomy" id="434235"/>
    <lineage>
        <taxon>Eukaryota</taxon>
        <taxon>Viridiplantae</taxon>
        <taxon>Streptophyta</taxon>
        <taxon>Embryophyta</taxon>
        <taxon>Tracheophyta</taxon>
        <taxon>Spermatophyta</taxon>
        <taxon>Magnoliopsida</taxon>
        <taxon>eudicotyledons</taxon>
        <taxon>Gunneridae</taxon>
        <taxon>Pentapetalae</taxon>
        <taxon>rosids</taxon>
        <taxon>malvids</taxon>
        <taxon>Sapindales</taxon>
        <taxon>Anacardiaceae</taxon>
        <taxon>Pistacia</taxon>
    </lineage>
</organism>
<comment type="caution">
    <text evidence="1">The sequence shown here is derived from an EMBL/GenBank/DDBJ whole genome shotgun (WGS) entry which is preliminary data.</text>
</comment>
<proteinExistence type="predicted"/>